<sequence>MGWFDTIMQYAIYAALAICSVGLVAAIALFIALEHRWQDRVMQDVEDLSARRQSEHLDKDLPIHPWEELRNRIGEMQIVADEADRPSPYKNVA</sequence>
<organism evidence="2">
    <name type="scientific">Herbaspirillum huttiense subsp. nephrolepidis</name>
    <dbReference type="NCBI Taxonomy" id="3075126"/>
    <lineage>
        <taxon>Bacteria</taxon>
        <taxon>Pseudomonadati</taxon>
        <taxon>Pseudomonadota</taxon>
        <taxon>Betaproteobacteria</taxon>
        <taxon>Burkholderiales</taxon>
        <taxon>Oxalobacteraceae</taxon>
        <taxon>Herbaspirillum</taxon>
    </lineage>
</organism>
<feature type="transmembrane region" description="Helical" evidence="1">
    <location>
        <begin position="12"/>
        <end position="33"/>
    </location>
</feature>
<evidence type="ECO:0000313" key="2">
    <source>
        <dbReference type="EMBL" id="MDT0336642.1"/>
    </source>
</evidence>
<protein>
    <submittedName>
        <fullName evidence="2">Uncharacterized protein</fullName>
    </submittedName>
</protein>
<gene>
    <name evidence="2" type="ORF">RJN63_07385</name>
</gene>
<dbReference type="RefSeq" id="WP_259433646.1">
    <property type="nucleotide sequence ID" value="NZ_JAVLSM010000004.1"/>
</dbReference>
<name>A0AAE4K392_9BURK</name>
<dbReference type="EMBL" id="JAVRAA010000003">
    <property type="protein sequence ID" value="MDT0336642.1"/>
    <property type="molecule type" value="Genomic_DNA"/>
</dbReference>
<keyword evidence="1" id="KW-1133">Transmembrane helix</keyword>
<keyword evidence="1" id="KW-0472">Membrane</keyword>
<dbReference type="AlphaFoldDB" id="A0AAE4K392"/>
<accession>A0AAE4K392</accession>
<comment type="caution">
    <text evidence="2">The sequence shown here is derived from an EMBL/GenBank/DDBJ whole genome shotgun (WGS) entry which is preliminary data.</text>
</comment>
<evidence type="ECO:0000256" key="1">
    <source>
        <dbReference type="SAM" id="Phobius"/>
    </source>
</evidence>
<reference evidence="2" key="1">
    <citation type="submission" date="2023-02" db="EMBL/GenBank/DDBJ databases">
        <title>Description of Herbaspirillum huttiense subsp. nephrolepsisexaltata and Herbaspirillum huttiense subsp. lycopersicon.</title>
        <authorList>
            <person name="Poudel M."/>
            <person name="Sharma A."/>
            <person name="Goss E."/>
            <person name="Tapia J.H."/>
            <person name="Harmon C.M."/>
            <person name="Jones J.B."/>
        </authorList>
    </citation>
    <scope>NUCLEOTIDE SEQUENCE</scope>
    <source>
        <strain evidence="2">NC40101</strain>
    </source>
</reference>
<proteinExistence type="predicted"/>
<keyword evidence="1" id="KW-0812">Transmembrane</keyword>